<dbReference type="Proteomes" id="UP000593562">
    <property type="component" value="Unassembled WGS sequence"/>
</dbReference>
<dbReference type="GO" id="GO:0006396">
    <property type="term" value="P:RNA processing"/>
    <property type="evidence" value="ECO:0007669"/>
    <property type="project" value="InterPro"/>
</dbReference>
<reference evidence="2 3" key="1">
    <citation type="journal article" date="2020" name="Nat. Commun.">
        <title>Genome of Tripterygium wilfordii and identification of cytochrome P450 involved in triptolide biosynthesis.</title>
        <authorList>
            <person name="Tu L."/>
            <person name="Su P."/>
            <person name="Zhang Z."/>
            <person name="Gao L."/>
            <person name="Wang J."/>
            <person name="Hu T."/>
            <person name="Zhou J."/>
            <person name="Zhang Y."/>
            <person name="Zhao Y."/>
            <person name="Liu Y."/>
            <person name="Song Y."/>
            <person name="Tong Y."/>
            <person name="Lu Y."/>
            <person name="Yang J."/>
            <person name="Xu C."/>
            <person name="Jia M."/>
            <person name="Peters R.J."/>
            <person name="Huang L."/>
            <person name="Gao W."/>
        </authorList>
    </citation>
    <scope>NUCLEOTIDE SEQUENCE [LARGE SCALE GENOMIC DNA]</scope>
    <source>
        <strain evidence="3">cv. XIE 37</strain>
        <tissue evidence="2">Leaf</tissue>
    </source>
</reference>
<proteinExistence type="predicted"/>
<protein>
    <submittedName>
        <fullName evidence="2">Uncharacterized protein</fullName>
    </submittedName>
</protein>
<dbReference type="PANTHER" id="PTHR36072:SF2">
    <property type="entry name" value="OS01G0531000 PROTEIN"/>
    <property type="match status" value="1"/>
</dbReference>
<dbReference type="PANTHER" id="PTHR36072">
    <property type="entry name" value="OS01G0541600 PROTEIN"/>
    <property type="match status" value="1"/>
</dbReference>
<evidence type="ECO:0000313" key="2">
    <source>
        <dbReference type="EMBL" id="KAF5746616.1"/>
    </source>
</evidence>
<dbReference type="AlphaFoldDB" id="A0A7J7DKL2"/>
<dbReference type="InParanoid" id="A0A7J7DKL2"/>
<comment type="caution">
    <text evidence="2">The sequence shown here is derived from an EMBL/GenBank/DDBJ whole genome shotgun (WGS) entry which is preliminary data.</text>
</comment>
<dbReference type="InterPro" id="IPR007175">
    <property type="entry name" value="Rpr2/Snm1/Rpp21"/>
</dbReference>
<gene>
    <name evidence="2" type="ORF">HS088_TW06G00787</name>
</gene>
<name>A0A7J7DKL2_TRIWF</name>
<accession>A0A7J7DKL2</accession>
<feature type="region of interest" description="Disordered" evidence="1">
    <location>
        <begin position="194"/>
        <end position="255"/>
    </location>
</feature>
<feature type="compositionally biased region" description="Polar residues" evidence="1">
    <location>
        <begin position="233"/>
        <end position="249"/>
    </location>
</feature>
<evidence type="ECO:0000256" key="1">
    <source>
        <dbReference type="SAM" id="MobiDB-lite"/>
    </source>
</evidence>
<keyword evidence="3" id="KW-1185">Reference proteome</keyword>
<sequence>MHQTDLLPKTTKIPTILILAKILPLERPRRPTSQCLKLIGNVDAVWASSKGAIPSLGAFFGYQFAANREALGALPDPSLFACQRCESILQPGFHCTVRVEKNRAKKHRRTKKPGTMMQNNVIYACHFCSHRNLKRGTPKGHMKEMCPPTPKQCLESKPVEFVLQKHAMSSEEALEKDKHQLQIDLDRTDEITLPEIAANNNPATPVRSDISLLNGKRRKRSRSGSGLKRSDESGSISTVKNEENTTSASGKRRRKAWTSLKEIAEQGSNQKTNIAVPFFL</sequence>
<organism evidence="2 3">
    <name type="scientific">Tripterygium wilfordii</name>
    <name type="common">Thunder God vine</name>
    <dbReference type="NCBI Taxonomy" id="458696"/>
    <lineage>
        <taxon>Eukaryota</taxon>
        <taxon>Viridiplantae</taxon>
        <taxon>Streptophyta</taxon>
        <taxon>Embryophyta</taxon>
        <taxon>Tracheophyta</taxon>
        <taxon>Spermatophyta</taxon>
        <taxon>Magnoliopsida</taxon>
        <taxon>eudicotyledons</taxon>
        <taxon>Gunneridae</taxon>
        <taxon>Pentapetalae</taxon>
        <taxon>rosids</taxon>
        <taxon>fabids</taxon>
        <taxon>Celastrales</taxon>
        <taxon>Celastraceae</taxon>
        <taxon>Tripterygium</taxon>
    </lineage>
</organism>
<dbReference type="Pfam" id="PF04032">
    <property type="entry name" value="Rpr2"/>
    <property type="match status" value="1"/>
</dbReference>
<evidence type="ECO:0000313" key="3">
    <source>
        <dbReference type="Proteomes" id="UP000593562"/>
    </source>
</evidence>
<dbReference type="EMBL" id="JAAARO010000006">
    <property type="protein sequence ID" value="KAF5746616.1"/>
    <property type="molecule type" value="Genomic_DNA"/>
</dbReference>
<dbReference type="FunCoup" id="A0A7J7DKL2">
    <property type="interactions" value="413"/>
</dbReference>